<proteinExistence type="predicted"/>
<evidence type="ECO:0000313" key="2">
    <source>
        <dbReference type="Proteomes" id="UP001062846"/>
    </source>
</evidence>
<dbReference type="Proteomes" id="UP001062846">
    <property type="component" value="Chromosome 2"/>
</dbReference>
<gene>
    <name evidence="1" type="ORF">RHMOL_Rhmol02G0238500</name>
</gene>
<sequence>MARAARRAWSDEEEESLLEKLTTLLDQGVWQVEHGFHPAYLGVLENQMRSSFPQGGIGKNHIEAKIKNWKQTCFQLQHMLQIPEFGWNATENRLLGEDAAWNEYVQFSRDPVLDHDNGWSVQFINGSVKLTRKEGVTMTLDPSKLFARNIVDCPEIPLLCMVLKFWPRTFADLICKDDLVKTVRFVNDLMVQAKKYNVDRTKGEVAKVKENVNVLNELCAAKVEWYRPLFPGMEKEFPPVAETMAEVDQEKLKKFATTIAQLLQQSNP</sequence>
<accession>A0ACC0PUU9</accession>
<organism evidence="1 2">
    <name type="scientific">Rhododendron molle</name>
    <name type="common">Chinese azalea</name>
    <name type="synonym">Azalea mollis</name>
    <dbReference type="NCBI Taxonomy" id="49168"/>
    <lineage>
        <taxon>Eukaryota</taxon>
        <taxon>Viridiplantae</taxon>
        <taxon>Streptophyta</taxon>
        <taxon>Embryophyta</taxon>
        <taxon>Tracheophyta</taxon>
        <taxon>Spermatophyta</taxon>
        <taxon>Magnoliopsida</taxon>
        <taxon>eudicotyledons</taxon>
        <taxon>Gunneridae</taxon>
        <taxon>Pentapetalae</taxon>
        <taxon>asterids</taxon>
        <taxon>Ericales</taxon>
        <taxon>Ericaceae</taxon>
        <taxon>Ericoideae</taxon>
        <taxon>Rhodoreae</taxon>
        <taxon>Rhododendron</taxon>
    </lineage>
</organism>
<comment type="caution">
    <text evidence="1">The sequence shown here is derived from an EMBL/GenBank/DDBJ whole genome shotgun (WGS) entry which is preliminary data.</text>
</comment>
<reference evidence="1" key="1">
    <citation type="submission" date="2022-02" db="EMBL/GenBank/DDBJ databases">
        <title>Plant Genome Project.</title>
        <authorList>
            <person name="Zhang R.-G."/>
        </authorList>
    </citation>
    <scope>NUCLEOTIDE SEQUENCE</scope>
    <source>
        <strain evidence="1">AT1</strain>
    </source>
</reference>
<evidence type="ECO:0000313" key="1">
    <source>
        <dbReference type="EMBL" id="KAI8568924.1"/>
    </source>
</evidence>
<protein>
    <submittedName>
        <fullName evidence="1">Uncharacterized protein</fullName>
    </submittedName>
</protein>
<dbReference type="EMBL" id="CM046389">
    <property type="protein sequence ID" value="KAI8568924.1"/>
    <property type="molecule type" value="Genomic_DNA"/>
</dbReference>
<name>A0ACC0PUU9_RHOML</name>
<keyword evidence="2" id="KW-1185">Reference proteome</keyword>